<dbReference type="EMBL" id="VTWU01000002">
    <property type="protein sequence ID" value="KAA9338728.1"/>
    <property type="molecule type" value="Genomic_DNA"/>
</dbReference>
<reference evidence="1 2" key="1">
    <citation type="submission" date="2019-09" db="EMBL/GenBank/DDBJ databases">
        <title>Genome sequence of Hymenobacter sp. M3.</title>
        <authorList>
            <person name="Srinivasan S."/>
        </authorList>
    </citation>
    <scope>NUCLEOTIDE SEQUENCE [LARGE SCALE GENOMIC DNA]</scope>
    <source>
        <strain evidence="1 2">M3</strain>
    </source>
</reference>
<sequence length="682" mass="71051">MGISLPVRVAGLTSGILAIGQAAVAQPTITSLSPVANANSIGRSAPVQVQFSQLLDPNSAGGLYLHSGMRGGMRSGHSADIAVTGAVLEATPTYGWNPGETVMATASTGVRNQAGQPLQAPRVFQFTAAVGGSGGGNFVAPTVGAELPGTAARDLFAGDVDGDGDLDLVFQNGGVSVRLNNGTGAFGPQIDYPVLYSDPSGDTASLIHMTMGDVDGDGDLDVIGYIYGPTARDIVVYVNDGSGYFAYQDHRASVSRFTTDLTLGDLNGDGALDLVAVSGFPNEVHVRLNNGNGFFTTGSVVFLSGNRSPSRNAVLGDVDQDGDLDMLLTNNDLISVRLNNGNGGFSGGGDYAAGLSPQRLRLGDVDNDGDLDAVASDETGNQVCVRLNNSFGVFGGGSNVSVAATPRDLRLVDVDGDSDLDIVAASPGTDRISTRLNNGSGSFAGGTDVLVGDGPGYLVLADLDGDLDLDAATANELGNSLSVRLNQPASSPPLPVELADFQAERRGASAVLRWSTATETNNRGFAVEVSTDGRTFQQLGWQPGQGSTAGPTQYRFADEGWPHHSQSVVYYRLRQFDFDGTERLSVVRTLQASSSGAGWRVEACPNPFMENLQVQLQLTADGPVSVTLTDALGRVHATLTRKLVVGATTVSLVLPERLPAGLYFLDVQQADARKRLPVMHHY</sequence>
<dbReference type="AlphaFoldDB" id="A0A7L4ZZX9"/>
<dbReference type="PANTHER" id="PTHR46580:SF2">
    <property type="entry name" value="MAM DOMAIN-CONTAINING PROTEIN"/>
    <property type="match status" value="1"/>
</dbReference>
<protein>
    <submittedName>
        <fullName evidence="1">T9SS type A sorting domain-containing protein</fullName>
    </submittedName>
</protein>
<dbReference type="Proteomes" id="UP000326380">
    <property type="component" value="Unassembled WGS sequence"/>
</dbReference>
<dbReference type="PANTHER" id="PTHR46580">
    <property type="entry name" value="SENSOR KINASE-RELATED"/>
    <property type="match status" value="1"/>
</dbReference>
<evidence type="ECO:0000313" key="2">
    <source>
        <dbReference type="Proteomes" id="UP000326380"/>
    </source>
</evidence>
<dbReference type="Gene3D" id="2.130.10.130">
    <property type="entry name" value="Integrin alpha, N-terminal"/>
    <property type="match status" value="1"/>
</dbReference>
<dbReference type="InterPro" id="IPR032812">
    <property type="entry name" value="SbsA_Ig"/>
</dbReference>
<comment type="caution">
    <text evidence="1">The sequence shown here is derived from an EMBL/GenBank/DDBJ whole genome shotgun (WGS) entry which is preliminary data.</text>
</comment>
<organism evidence="1 2">
    <name type="scientific">Hymenobacter busanensis</name>
    <dbReference type="NCBI Taxonomy" id="2607656"/>
    <lineage>
        <taxon>Bacteria</taxon>
        <taxon>Pseudomonadati</taxon>
        <taxon>Bacteroidota</taxon>
        <taxon>Cytophagia</taxon>
        <taxon>Cytophagales</taxon>
        <taxon>Hymenobacteraceae</taxon>
        <taxon>Hymenobacter</taxon>
    </lineage>
</organism>
<name>A0A7L4ZZX9_9BACT</name>
<dbReference type="Pfam" id="PF13517">
    <property type="entry name" value="FG-GAP_3"/>
    <property type="match status" value="3"/>
</dbReference>
<dbReference type="InterPro" id="IPR013517">
    <property type="entry name" value="FG-GAP"/>
</dbReference>
<evidence type="ECO:0000313" key="1">
    <source>
        <dbReference type="EMBL" id="KAA9338728.1"/>
    </source>
</evidence>
<keyword evidence="2" id="KW-1185">Reference proteome</keyword>
<gene>
    <name evidence="1" type="ORF">F0P96_07875</name>
</gene>
<dbReference type="InterPro" id="IPR028994">
    <property type="entry name" value="Integrin_alpha_N"/>
</dbReference>
<dbReference type="InterPro" id="IPR026444">
    <property type="entry name" value="Secre_tail"/>
</dbReference>
<dbReference type="Pfam" id="PF13205">
    <property type="entry name" value="Big_5"/>
    <property type="match status" value="1"/>
</dbReference>
<dbReference type="NCBIfam" id="TIGR04183">
    <property type="entry name" value="Por_Secre_tail"/>
    <property type="match status" value="1"/>
</dbReference>
<accession>A0A7L4ZZX9</accession>
<dbReference type="SUPFAM" id="SSF69318">
    <property type="entry name" value="Integrin alpha N-terminal domain"/>
    <property type="match status" value="1"/>
</dbReference>
<dbReference type="RefSeq" id="WP_151078274.1">
    <property type="nucleotide sequence ID" value="NZ_CP047647.1"/>
</dbReference>
<proteinExistence type="predicted"/>